<evidence type="ECO:0000313" key="3">
    <source>
        <dbReference type="Proteomes" id="UP001458880"/>
    </source>
</evidence>
<reference evidence="2 3" key="1">
    <citation type="journal article" date="2024" name="BMC Genomics">
        <title>De novo assembly and annotation of Popillia japonica's genome with initial clues to its potential as an invasive pest.</title>
        <authorList>
            <person name="Cucini C."/>
            <person name="Boschi S."/>
            <person name="Funari R."/>
            <person name="Cardaioli E."/>
            <person name="Iannotti N."/>
            <person name="Marturano G."/>
            <person name="Paoli F."/>
            <person name="Bruttini M."/>
            <person name="Carapelli A."/>
            <person name="Frati F."/>
            <person name="Nardi F."/>
        </authorList>
    </citation>
    <scope>NUCLEOTIDE SEQUENCE [LARGE SCALE GENOMIC DNA]</scope>
    <source>
        <strain evidence="2">DMR45628</strain>
    </source>
</reference>
<feature type="coiled-coil region" evidence="1">
    <location>
        <begin position="5"/>
        <end position="32"/>
    </location>
</feature>
<keyword evidence="3" id="KW-1185">Reference proteome</keyword>
<sequence>MRKKEEKWEREKPQLVQRIQILENRLENDEKQKRKNNIIIKGIKAGENQIKEGVVEFLKQELQIQANIKEAYKINREKRYQMVRVELESFHTKGITERCERGERKWE</sequence>
<evidence type="ECO:0000256" key="1">
    <source>
        <dbReference type="SAM" id="Coils"/>
    </source>
</evidence>
<name>A0AAW1LX35_POPJA</name>
<accession>A0AAW1LX35</accession>
<dbReference type="EMBL" id="JASPKY010000086">
    <property type="protein sequence ID" value="KAK9738460.1"/>
    <property type="molecule type" value="Genomic_DNA"/>
</dbReference>
<evidence type="ECO:0000313" key="2">
    <source>
        <dbReference type="EMBL" id="KAK9738460.1"/>
    </source>
</evidence>
<gene>
    <name evidence="2" type="ORF">QE152_g9803</name>
</gene>
<dbReference type="Proteomes" id="UP001458880">
    <property type="component" value="Unassembled WGS sequence"/>
</dbReference>
<organism evidence="2 3">
    <name type="scientific">Popillia japonica</name>
    <name type="common">Japanese beetle</name>
    <dbReference type="NCBI Taxonomy" id="7064"/>
    <lineage>
        <taxon>Eukaryota</taxon>
        <taxon>Metazoa</taxon>
        <taxon>Ecdysozoa</taxon>
        <taxon>Arthropoda</taxon>
        <taxon>Hexapoda</taxon>
        <taxon>Insecta</taxon>
        <taxon>Pterygota</taxon>
        <taxon>Neoptera</taxon>
        <taxon>Endopterygota</taxon>
        <taxon>Coleoptera</taxon>
        <taxon>Polyphaga</taxon>
        <taxon>Scarabaeiformia</taxon>
        <taxon>Scarabaeidae</taxon>
        <taxon>Rutelinae</taxon>
        <taxon>Popillia</taxon>
    </lineage>
</organism>
<proteinExistence type="predicted"/>
<keyword evidence="1" id="KW-0175">Coiled coil</keyword>
<comment type="caution">
    <text evidence="2">The sequence shown here is derived from an EMBL/GenBank/DDBJ whole genome shotgun (WGS) entry which is preliminary data.</text>
</comment>
<protein>
    <submittedName>
        <fullName evidence="2">Uncharacterized protein</fullName>
    </submittedName>
</protein>
<dbReference type="AlphaFoldDB" id="A0AAW1LX35"/>